<dbReference type="RefSeq" id="WP_136377994.1">
    <property type="nucleotide sequence ID" value="NZ_SLUB01000002.1"/>
</dbReference>
<evidence type="ECO:0000313" key="7">
    <source>
        <dbReference type="Proteomes" id="UP000306477"/>
    </source>
</evidence>
<dbReference type="Pfam" id="PF00440">
    <property type="entry name" value="TetR_N"/>
    <property type="match status" value="1"/>
</dbReference>
<comment type="caution">
    <text evidence="6">The sequence shown here is derived from an EMBL/GenBank/DDBJ whole genome shotgun (WGS) entry which is preliminary data.</text>
</comment>
<organism evidence="6 7">
    <name type="scientific">Bacillus timonensis</name>
    <dbReference type="NCBI Taxonomy" id="1033734"/>
    <lineage>
        <taxon>Bacteria</taxon>
        <taxon>Bacillati</taxon>
        <taxon>Bacillota</taxon>
        <taxon>Bacilli</taxon>
        <taxon>Bacillales</taxon>
        <taxon>Bacillaceae</taxon>
        <taxon>Bacillus</taxon>
    </lineage>
</organism>
<dbReference type="STRING" id="1033734.GCA_000285535_04055"/>
<evidence type="ECO:0000313" key="6">
    <source>
        <dbReference type="EMBL" id="THE15141.1"/>
    </source>
</evidence>
<dbReference type="Gene3D" id="1.10.357.10">
    <property type="entry name" value="Tetracycline Repressor, domain 2"/>
    <property type="match status" value="1"/>
</dbReference>
<feature type="domain" description="HTH tetR-type" evidence="5">
    <location>
        <begin position="2"/>
        <end position="62"/>
    </location>
</feature>
<dbReference type="OrthoDB" id="9812993at2"/>
<evidence type="ECO:0000256" key="2">
    <source>
        <dbReference type="ARBA" id="ARBA00023125"/>
    </source>
</evidence>
<dbReference type="GO" id="GO:0003677">
    <property type="term" value="F:DNA binding"/>
    <property type="evidence" value="ECO:0007669"/>
    <property type="project" value="UniProtKB-UniRule"/>
</dbReference>
<feature type="coiled-coil region" evidence="4">
    <location>
        <begin position="208"/>
        <end position="235"/>
    </location>
</feature>
<dbReference type="AlphaFoldDB" id="A0A4S3PYY9"/>
<evidence type="ECO:0000256" key="4">
    <source>
        <dbReference type="SAM" id="Coils"/>
    </source>
</evidence>
<dbReference type="EMBL" id="SLUB01000002">
    <property type="protein sequence ID" value="THE15141.1"/>
    <property type="molecule type" value="Genomic_DNA"/>
</dbReference>
<protein>
    <submittedName>
        <fullName evidence="6">TetR/AcrR family transcriptional regulator</fullName>
    </submittedName>
</protein>
<sequence length="290" mass="34246">MNKRRRRVADVALKLFVEKGFQQTSIQDIIEHANISKGTFYNYFSNKNDCIAEILEGLRYDASQIRMEMQVGKDETDRTVLIDQISILTELNKERNLNTIFESILNSNEVELKKMVMHHRIHELEWLAGRFVEVYGEEVREYGFELSILFYGMMHYIIFTIKVTNSEQSIHRIVEVVLTYLEAIIPIMREKGSSLLDPSSLHFLQARIDRKVLSLEELLDLAKNLEMEATFTTDQQDLYDTIVSELQRDRIRKSVLQPLIKPFQQSFIQTELETQVNTFTNFLWYFIRMQ</sequence>
<evidence type="ECO:0000256" key="1">
    <source>
        <dbReference type="ARBA" id="ARBA00022491"/>
    </source>
</evidence>
<evidence type="ECO:0000256" key="3">
    <source>
        <dbReference type="PROSITE-ProRule" id="PRU00335"/>
    </source>
</evidence>
<keyword evidence="2 3" id="KW-0238">DNA-binding</keyword>
<dbReference type="InterPro" id="IPR023772">
    <property type="entry name" value="DNA-bd_HTH_TetR-type_CS"/>
</dbReference>
<gene>
    <name evidence="6" type="ORF">E1I69_02160</name>
</gene>
<dbReference type="PANTHER" id="PTHR43479">
    <property type="entry name" value="ACREF/ENVCD OPERON REPRESSOR-RELATED"/>
    <property type="match status" value="1"/>
</dbReference>
<dbReference type="PRINTS" id="PR00455">
    <property type="entry name" value="HTHTETR"/>
</dbReference>
<keyword evidence="4" id="KW-0175">Coiled coil</keyword>
<accession>A0A4S3PYY9</accession>
<dbReference type="InterPro" id="IPR050624">
    <property type="entry name" value="HTH-type_Tx_Regulator"/>
</dbReference>
<dbReference type="InterPro" id="IPR009057">
    <property type="entry name" value="Homeodomain-like_sf"/>
</dbReference>
<feature type="DNA-binding region" description="H-T-H motif" evidence="3">
    <location>
        <begin position="25"/>
        <end position="44"/>
    </location>
</feature>
<dbReference type="SUPFAM" id="SSF46689">
    <property type="entry name" value="Homeodomain-like"/>
    <property type="match status" value="1"/>
</dbReference>
<dbReference type="InterPro" id="IPR001647">
    <property type="entry name" value="HTH_TetR"/>
</dbReference>
<proteinExistence type="predicted"/>
<dbReference type="PROSITE" id="PS50977">
    <property type="entry name" value="HTH_TETR_2"/>
    <property type="match status" value="1"/>
</dbReference>
<reference evidence="6 7" key="1">
    <citation type="journal article" date="2019" name="Indoor Air">
        <title>Impacts of indoor surface finishes on bacterial viability.</title>
        <authorList>
            <person name="Hu J."/>
            <person name="Maamar S.B."/>
            <person name="Glawe A.J."/>
            <person name="Gottel N."/>
            <person name="Gilbert J.A."/>
            <person name="Hartmann E.M."/>
        </authorList>
    </citation>
    <scope>NUCLEOTIDE SEQUENCE [LARGE SCALE GENOMIC DNA]</scope>
    <source>
        <strain evidence="6 7">AF060A6</strain>
    </source>
</reference>
<keyword evidence="1" id="KW-0678">Repressor</keyword>
<dbReference type="Proteomes" id="UP000306477">
    <property type="component" value="Unassembled WGS sequence"/>
</dbReference>
<keyword evidence="7" id="KW-1185">Reference proteome</keyword>
<dbReference type="PANTHER" id="PTHR43479:SF22">
    <property type="entry name" value="TRANSCRIPTIONAL REGULATOR, TETR FAMILY"/>
    <property type="match status" value="1"/>
</dbReference>
<dbReference type="PROSITE" id="PS01081">
    <property type="entry name" value="HTH_TETR_1"/>
    <property type="match status" value="1"/>
</dbReference>
<evidence type="ECO:0000259" key="5">
    <source>
        <dbReference type="PROSITE" id="PS50977"/>
    </source>
</evidence>
<name>A0A4S3PYY9_9BACI</name>